<sequence>MDDTDQFDYGQLDQLLNFFSSSSTPPPLITTHRKQDSSISLQTQSSNLVTSHHHVTKKKLVTNNHHVIKEKPVIITTTTIGNYNQDPPKEKEKKKVLRREVERQRRRDMAKLYQRLRLLIPYKYLMGKRSISDHLEEIVDYVKDLRKNTEDLERKRESLKEMRNVICNSQLAPSTSSMKLVDNICGNDDEERIRVNSCNEGVEISVKGGLPLSKVLKVLMKEGIIVNSCVSSTVNQMHLHIIQSKVNKRGDIDLASLRFKLTSLSY</sequence>
<evidence type="ECO:0000313" key="7">
    <source>
        <dbReference type="EMBL" id="KAJ8532304.1"/>
    </source>
</evidence>
<dbReference type="GO" id="GO:0000981">
    <property type="term" value="F:DNA-binding transcription factor activity, RNA polymerase II-specific"/>
    <property type="evidence" value="ECO:0007669"/>
    <property type="project" value="TreeGrafter"/>
</dbReference>
<protein>
    <recommendedName>
        <fullName evidence="6">BHLH domain-containing protein</fullName>
    </recommendedName>
</protein>
<dbReference type="Pfam" id="PF00010">
    <property type="entry name" value="HLH"/>
    <property type="match status" value="1"/>
</dbReference>
<dbReference type="PROSITE" id="PS50888">
    <property type="entry name" value="BHLH"/>
    <property type="match status" value="1"/>
</dbReference>
<evidence type="ECO:0000259" key="6">
    <source>
        <dbReference type="PROSITE" id="PS50888"/>
    </source>
</evidence>
<dbReference type="EMBL" id="JAJAGQ010000020">
    <property type="protein sequence ID" value="KAJ8532304.1"/>
    <property type="molecule type" value="Genomic_DNA"/>
</dbReference>
<gene>
    <name evidence="7" type="ORF">K7X08_012227</name>
</gene>
<dbReference type="InterPro" id="IPR011598">
    <property type="entry name" value="bHLH_dom"/>
</dbReference>
<comment type="subcellular location">
    <subcellularLocation>
        <location evidence="1">Nucleus</location>
    </subcellularLocation>
</comment>
<dbReference type="GO" id="GO:0046983">
    <property type="term" value="F:protein dimerization activity"/>
    <property type="evidence" value="ECO:0007669"/>
    <property type="project" value="InterPro"/>
</dbReference>
<keyword evidence="2" id="KW-0805">Transcription regulation</keyword>
<dbReference type="Gene3D" id="4.10.280.10">
    <property type="entry name" value="Helix-loop-helix DNA-binding domain"/>
    <property type="match status" value="1"/>
</dbReference>
<dbReference type="GO" id="GO:0090575">
    <property type="term" value="C:RNA polymerase II transcription regulator complex"/>
    <property type="evidence" value="ECO:0007669"/>
    <property type="project" value="TreeGrafter"/>
</dbReference>
<evidence type="ECO:0000313" key="8">
    <source>
        <dbReference type="Proteomes" id="UP001152561"/>
    </source>
</evidence>
<dbReference type="OrthoDB" id="1935281at2759"/>
<proteinExistence type="predicted"/>
<keyword evidence="3" id="KW-0804">Transcription</keyword>
<reference evidence="8" key="1">
    <citation type="journal article" date="2023" name="Proc. Natl. Acad. Sci. U.S.A.">
        <title>Genomic and structural basis for evolution of tropane alkaloid biosynthesis.</title>
        <authorList>
            <person name="Wanga Y.-J."/>
            <person name="Taina T."/>
            <person name="Yua J.-Y."/>
            <person name="Lia J."/>
            <person name="Xua B."/>
            <person name="Chenc J."/>
            <person name="D'Auriad J.C."/>
            <person name="Huanga J.-P."/>
            <person name="Huanga S.-X."/>
        </authorList>
    </citation>
    <scope>NUCLEOTIDE SEQUENCE [LARGE SCALE GENOMIC DNA]</scope>
    <source>
        <strain evidence="8">cv. KIB-2019</strain>
    </source>
</reference>
<dbReference type="SUPFAM" id="SSF47459">
    <property type="entry name" value="HLH, helix-loop-helix DNA-binding domain"/>
    <property type="match status" value="1"/>
</dbReference>
<dbReference type="GO" id="GO:0000977">
    <property type="term" value="F:RNA polymerase II transcription regulatory region sequence-specific DNA binding"/>
    <property type="evidence" value="ECO:0007669"/>
    <property type="project" value="TreeGrafter"/>
</dbReference>
<dbReference type="AlphaFoldDB" id="A0A9Q1LD65"/>
<organism evidence="7 8">
    <name type="scientific">Anisodus acutangulus</name>
    <dbReference type="NCBI Taxonomy" id="402998"/>
    <lineage>
        <taxon>Eukaryota</taxon>
        <taxon>Viridiplantae</taxon>
        <taxon>Streptophyta</taxon>
        <taxon>Embryophyta</taxon>
        <taxon>Tracheophyta</taxon>
        <taxon>Spermatophyta</taxon>
        <taxon>Magnoliopsida</taxon>
        <taxon>eudicotyledons</taxon>
        <taxon>Gunneridae</taxon>
        <taxon>Pentapetalae</taxon>
        <taxon>asterids</taxon>
        <taxon>lamiids</taxon>
        <taxon>Solanales</taxon>
        <taxon>Solanaceae</taxon>
        <taxon>Solanoideae</taxon>
        <taxon>Hyoscyameae</taxon>
        <taxon>Anisodus</taxon>
    </lineage>
</organism>
<evidence type="ECO:0000256" key="5">
    <source>
        <dbReference type="SAM" id="Coils"/>
    </source>
</evidence>
<keyword evidence="5" id="KW-0175">Coiled coil</keyword>
<name>A0A9Q1LD65_9SOLA</name>
<evidence type="ECO:0000256" key="4">
    <source>
        <dbReference type="ARBA" id="ARBA00023242"/>
    </source>
</evidence>
<accession>A0A9Q1LD65</accession>
<keyword evidence="8" id="KW-1185">Reference proteome</keyword>
<dbReference type="PANTHER" id="PTHR13935">
    <property type="entry name" value="ACHAETE-SCUTE TRANSCRIPTION FACTOR-RELATED"/>
    <property type="match status" value="1"/>
</dbReference>
<evidence type="ECO:0000256" key="2">
    <source>
        <dbReference type="ARBA" id="ARBA00023015"/>
    </source>
</evidence>
<dbReference type="InterPro" id="IPR036638">
    <property type="entry name" value="HLH_DNA-bd_sf"/>
</dbReference>
<dbReference type="PANTHER" id="PTHR13935:SF98">
    <property type="entry name" value="TRANSCRIPTION FACTOR BHLH120-LIKE"/>
    <property type="match status" value="1"/>
</dbReference>
<evidence type="ECO:0000256" key="1">
    <source>
        <dbReference type="ARBA" id="ARBA00004123"/>
    </source>
</evidence>
<feature type="coiled-coil region" evidence="5">
    <location>
        <begin position="135"/>
        <end position="165"/>
    </location>
</feature>
<keyword evidence="4" id="KW-0539">Nucleus</keyword>
<feature type="domain" description="BHLH" evidence="6">
    <location>
        <begin position="93"/>
        <end position="145"/>
    </location>
</feature>
<evidence type="ECO:0000256" key="3">
    <source>
        <dbReference type="ARBA" id="ARBA00023163"/>
    </source>
</evidence>
<dbReference type="InterPro" id="IPR015660">
    <property type="entry name" value="MASH1/Ascl1a-like"/>
</dbReference>
<comment type="caution">
    <text evidence="7">The sequence shown here is derived from an EMBL/GenBank/DDBJ whole genome shotgun (WGS) entry which is preliminary data.</text>
</comment>
<dbReference type="Proteomes" id="UP001152561">
    <property type="component" value="Unassembled WGS sequence"/>
</dbReference>